<name>A0A3D9FWN0_9FLAO</name>
<dbReference type="Proteomes" id="UP000257004">
    <property type="component" value="Unassembled WGS sequence"/>
</dbReference>
<evidence type="ECO:0000256" key="1">
    <source>
        <dbReference type="SAM" id="MobiDB-lite"/>
    </source>
</evidence>
<dbReference type="EMBL" id="QRDQ01000008">
    <property type="protein sequence ID" value="RED25174.1"/>
    <property type="molecule type" value="Genomic_DNA"/>
</dbReference>
<proteinExistence type="predicted"/>
<accession>A0A3D9FWN0</accession>
<gene>
    <name evidence="2" type="ORF">BD847_1919</name>
</gene>
<comment type="caution">
    <text evidence="2">The sequence shown here is derived from an EMBL/GenBank/DDBJ whole genome shotgun (WGS) entry which is preliminary data.</text>
</comment>
<sequence length="42" mass="4509">MKFEDFTTDVLTKTQQKAVRGGDETPIDPKNDPSKGGNNGNG</sequence>
<evidence type="ECO:0000313" key="2">
    <source>
        <dbReference type="EMBL" id="RED25174.1"/>
    </source>
</evidence>
<feature type="region of interest" description="Disordered" evidence="1">
    <location>
        <begin position="1"/>
        <end position="42"/>
    </location>
</feature>
<keyword evidence="3" id="KW-1185">Reference proteome</keyword>
<dbReference type="AlphaFoldDB" id="A0A3D9FWN0"/>
<reference evidence="2 3" key="1">
    <citation type="submission" date="2018-07" db="EMBL/GenBank/DDBJ databases">
        <title>Genomic Encyclopedia of Archaeal and Bacterial Type Strains, Phase II (KMG-II): from individual species to whole genera.</title>
        <authorList>
            <person name="Goeker M."/>
        </authorList>
    </citation>
    <scope>NUCLEOTIDE SEQUENCE [LARGE SCALE GENOMIC DNA]</scope>
    <source>
        <strain evidence="2 3">DSM 25795</strain>
    </source>
</reference>
<evidence type="ECO:0000313" key="3">
    <source>
        <dbReference type="Proteomes" id="UP000257004"/>
    </source>
</evidence>
<feature type="compositionally biased region" description="Basic and acidic residues" evidence="1">
    <location>
        <begin position="20"/>
        <end position="33"/>
    </location>
</feature>
<protein>
    <submittedName>
        <fullName evidence="2">Uncharacterized protein</fullName>
    </submittedName>
</protein>
<organism evidence="2 3">
    <name type="scientific">Flavobacterium cutihirudinis</name>
    <dbReference type="NCBI Taxonomy" id="1265740"/>
    <lineage>
        <taxon>Bacteria</taxon>
        <taxon>Pseudomonadati</taxon>
        <taxon>Bacteroidota</taxon>
        <taxon>Flavobacteriia</taxon>
        <taxon>Flavobacteriales</taxon>
        <taxon>Flavobacteriaceae</taxon>
        <taxon>Flavobacterium</taxon>
    </lineage>
</organism>